<dbReference type="RefSeq" id="WP_144088223.1">
    <property type="nucleotide sequence ID" value="NZ_VMHE01000005.1"/>
</dbReference>
<accession>A0A556PPB4</accession>
<feature type="chain" id="PRO_5021793184" evidence="1">
    <location>
        <begin position="25"/>
        <end position="163"/>
    </location>
</feature>
<dbReference type="EMBL" id="VMHE01000005">
    <property type="protein sequence ID" value="TSJ66224.1"/>
    <property type="molecule type" value="Genomic_DNA"/>
</dbReference>
<keyword evidence="1" id="KW-0732">Signal</keyword>
<organism evidence="2 3">
    <name type="scientific">Allobacillus salarius</name>
    <dbReference type="NCBI Taxonomy" id="1955272"/>
    <lineage>
        <taxon>Bacteria</taxon>
        <taxon>Bacillati</taxon>
        <taxon>Bacillota</taxon>
        <taxon>Bacilli</taxon>
        <taxon>Bacillales</taxon>
        <taxon>Bacillaceae</taxon>
        <taxon>Allobacillus</taxon>
    </lineage>
</organism>
<reference evidence="2 3" key="1">
    <citation type="submission" date="2019-07" db="EMBL/GenBank/DDBJ databases">
        <title>Allobacillus sp. nov. SKP isolated from shrimp paste of Euphausiacea.</title>
        <authorList>
            <person name="Kanchanasin P."/>
            <person name="Tanasupawat S."/>
            <person name="Shi W."/>
            <person name="Wu L."/>
            <person name="Ma J."/>
        </authorList>
    </citation>
    <scope>NUCLEOTIDE SEQUENCE [LARGE SCALE GENOMIC DNA]</scope>
    <source>
        <strain evidence="2 3">SKP4-8</strain>
    </source>
</reference>
<dbReference type="Proteomes" id="UP000316425">
    <property type="component" value="Unassembled WGS sequence"/>
</dbReference>
<evidence type="ECO:0000313" key="2">
    <source>
        <dbReference type="EMBL" id="TSJ66224.1"/>
    </source>
</evidence>
<protein>
    <submittedName>
        <fullName evidence="2">Uncharacterized protein</fullName>
    </submittedName>
</protein>
<dbReference type="AlphaFoldDB" id="A0A556PPB4"/>
<evidence type="ECO:0000256" key="1">
    <source>
        <dbReference type="SAM" id="SignalP"/>
    </source>
</evidence>
<name>A0A556PPB4_9BACI</name>
<comment type="caution">
    <text evidence="2">The sequence shown here is derived from an EMBL/GenBank/DDBJ whole genome shotgun (WGS) entry which is preliminary data.</text>
</comment>
<feature type="signal peptide" evidence="1">
    <location>
        <begin position="1"/>
        <end position="24"/>
    </location>
</feature>
<proteinExistence type="predicted"/>
<gene>
    <name evidence="2" type="ORF">FPQ13_04965</name>
</gene>
<dbReference type="OrthoDB" id="10000455at2"/>
<evidence type="ECO:0000313" key="3">
    <source>
        <dbReference type="Proteomes" id="UP000316425"/>
    </source>
</evidence>
<keyword evidence="3" id="KW-1185">Reference proteome</keyword>
<sequence>MKKFLSMSFLILILCSVSFTVAHAYGTKTVTKLSYHYNQGSSDHFQLSHYYSKHSKFSLYQDQHITNYDGSNGRITAMKVRGTVYDDSYPYWKVSVFQDGKGNVKARYTDHMGEYIWNNFSWYPVTKFGYGNGTMTTVLVSDLMGAVGDQADEIKLVHQVMLR</sequence>